<feature type="compositionally biased region" description="Polar residues" evidence="1">
    <location>
        <begin position="220"/>
        <end position="246"/>
    </location>
</feature>
<gene>
    <name evidence="2" type="ORF">TRSC58_00344</name>
</gene>
<evidence type="ECO:0008006" key="4">
    <source>
        <dbReference type="Google" id="ProtNLM"/>
    </source>
</evidence>
<comment type="caution">
    <text evidence="2">The sequence shown here is derived from an EMBL/GenBank/DDBJ whole genome shotgun (WGS) entry which is preliminary data.</text>
</comment>
<feature type="region of interest" description="Disordered" evidence="1">
    <location>
        <begin position="220"/>
        <end position="259"/>
    </location>
</feature>
<dbReference type="VEuPathDB" id="TriTrypDB:TRSC58_00344"/>
<dbReference type="OrthoDB" id="241049at2759"/>
<sequence length="532" mass="58817">MHPKEMSSVRTPTFEDIAIENRRRLGPMGILPNNRVALHSLMQMMSCMGELSNLAFNSEAPLSPFEQGEVRAVIGKMVVCLATFGEAFEINVGQAAMDTLRDYLQKADSSTVGRSRGDQKKSFLSMQVVGEGLDEEAGSRTHEEPNVLLSPTSNRDFFRFLDELVTYSRSDFEKAELKWVAPLPDGTIQDLIENGSTINVQYKDLPQYLECVQRYRNARTSEAQGSKTDAQPSPSAPSQRARTTLVSVAPGKPQHEKEPMIVSPHTVGGGLMSPSSLIFPTAPDTSIPRASVGASNAAELGTSEADFYAKVDGLKRGQVTGSQIAQLNLTFSVPRNDRLLELIPNGIHVKVTSANVGEFLRLLGDKSGTQNGRIRRMESIKKLEVSGAGSQDLSREKDKFSPTHFSKGIFAPYDERTSFFVDVDASDEVLPAFIKDRERQQRGAETPYVRVIRKGDLQTWRIIIDEVQKHPSAIKKYGVTFCVPATFASHTTEEEQATKVHELIKDGASTPVEESQLWLFSRLIDQFLHPNA</sequence>
<keyword evidence="3" id="KW-1185">Reference proteome</keyword>
<organism evidence="2 3">
    <name type="scientific">Trypanosoma rangeli SC58</name>
    <dbReference type="NCBI Taxonomy" id="429131"/>
    <lineage>
        <taxon>Eukaryota</taxon>
        <taxon>Discoba</taxon>
        <taxon>Euglenozoa</taxon>
        <taxon>Kinetoplastea</taxon>
        <taxon>Metakinetoplastina</taxon>
        <taxon>Trypanosomatida</taxon>
        <taxon>Trypanosomatidae</taxon>
        <taxon>Trypanosoma</taxon>
        <taxon>Herpetosoma</taxon>
    </lineage>
</organism>
<evidence type="ECO:0000256" key="1">
    <source>
        <dbReference type="SAM" id="MobiDB-lite"/>
    </source>
</evidence>
<proteinExistence type="predicted"/>
<dbReference type="Gene3D" id="3.30.2160.10">
    <property type="entry name" value="Hect, E3 ligase catalytic domain"/>
    <property type="match status" value="1"/>
</dbReference>
<reference evidence="2 3" key="1">
    <citation type="submission" date="2013-07" db="EMBL/GenBank/DDBJ databases">
        <authorList>
            <person name="Stoco P.H."/>
            <person name="Wagner G."/>
            <person name="Gerber A."/>
            <person name="Zaha A."/>
            <person name="Thompson C."/>
            <person name="Bartholomeu D.C."/>
            <person name="Luckemeyer D.D."/>
            <person name="Bahia D."/>
            <person name="Loreto E."/>
            <person name="Prestes E.B."/>
            <person name="Lima F.M."/>
            <person name="Rodrigues-Luiz G."/>
            <person name="Vallejo G.A."/>
            <person name="Filho J.F."/>
            <person name="Monteiro K.M."/>
            <person name="Tyler K.M."/>
            <person name="de Almeida L.G."/>
            <person name="Ortiz M.F."/>
            <person name="Siervo M.A."/>
            <person name="de Moraes M.H."/>
            <person name="Cunha O.L."/>
            <person name="Mendonca-Neto R."/>
            <person name="Silva R."/>
            <person name="Teixeira S.M."/>
            <person name="Murta S.M."/>
            <person name="Sincero T.C."/>
            <person name="Mendes T.A."/>
            <person name="Urmenyi T.P."/>
            <person name="Silva V.G."/>
            <person name="da Rocha W.D."/>
            <person name="Andersson B."/>
            <person name="Romanha A.J."/>
            <person name="Steindel M."/>
            <person name="de Vasconcelos A.T."/>
            <person name="Grisard E.C."/>
        </authorList>
    </citation>
    <scope>NUCLEOTIDE SEQUENCE [LARGE SCALE GENOMIC DNA]</scope>
    <source>
        <strain evidence="2 3">SC58</strain>
    </source>
</reference>
<dbReference type="AlphaFoldDB" id="A0A061JEE2"/>
<evidence type="ECO:0000313" key="3">
    <source>
        <dbReference type="Proteomes" id="UP000031737"/>
    </source>
</evidence>
<evidence type="ECO:0000313" key="2">
    <source>
        <dbReference type="EMBL" id="ESL11897.1"/>
    </source>
</evidence>
<accession>A0A061JEE2</accession>
<name>A0A061JEE2_TRYRA</name>
<dbReference type="Proteomes" id="UP000031737">
    <property type="component" value="Unassembled WGS sequence"/>
</dbReference>
<dbReference type="EMBL" id="AUPL01000344">
    <property type="protein sequence ID" value="ESL11897.1"/>
    <property type="molecule type" value="Genomic_DNA"/>
</dbReference>
<protein>
    <recommendedName>
        <fullName evidence="4">HECT domain-containing protein</fullName>
    </recommendedName>
</protein>